<feature type="compositionally biased region" description="Basic residues" evidence="1">
    <location>
        <begin position="86"/>
        <end position="97"/>
    </location>
</feature>
<proteinExistence type="predicted"/>
<dbReference type="EMBL" id="HBUF01298791">
    <property type="protein sequence ID" value="CAG6690675.1"/>
    <property type="molecule type" value="Transcribed_RNA"/>
</dbReference>
<name>A0A8D8TR35_9HEMI</name>
<accession>A0A8D8TR35</accession>
<organism evidence="2">
    <name type="scientific">Cacopsylla melanoneura</name>
    <dbReference type="NCBI Taxonomy" id="428564"/>
    <lineage>
        <taxon>Eukaryota</taxon>
        <taxon>Metazoa</taxon>
        <taxon>Ecdysozoa</taxon>
        <taxon>Arthropoda</taxon>
        <taxon>Hexapoda</taxon>
        <taxon>Insecta</taxon>
        <taxon>Pterygota</taxon>
        <taxon>Neoptera</taxon>
        <taxon>Paraneoptera</taxon>
        <taxon>Hemiptera</taxon>
        <taxon>Sternorrhyncha</taxon>
        <taxon>Psylloidea</taxon>
        <taxon>Psyllidae</taxon>
        <taxon>Psyllinae</taxon>
        <taxon>Cacopsylla</taxon>
    </lineage>
</organism>
<protein>
    <submittedName>
        <fullName evidence="2">Uncharacterized protein</fullName>
    </submittedName>
</protein>
<feature type="region of interest" description="Disordered" evidence="1">
    <location>
        <begin position="83"/>
        <end position="103"/>
    </location>
</feature>
<evidence type="ECO:0000313" key="2">
    <source>
        <dbReference type="EMBL" id="CAG6690675.1"/>
    </source>
</evidence>
<sequence>MWKTQKIKTNSLKRSWFNCLGTKRTKHKNEDWKMEDQAGKYKCNLGSLVRVSPASKNTITKQQKRTTNSSNCVLIYREGKNENWGKHKKYNRNRKKKERIENG</sequence>
<evidence type="ECO:0000256" key="1">
    <source>
        <dbReference type="SAM" id="MobiDB-lite"/>
    </source>
</evidence>
<dbReference type="AlphaFoldDB" id="A0A8D8TR35"/>
<reference evidence="2" key="1">
    <citation type="submission" date="2021-05" db="EMBL/GenBank/DDBJ databases">
        <authorList>
            <person name="Alioto T."/>
            <person name="Alioto T."/>
            <person name="Gomez Garrido J."/>
        </authorList>
    </citation>
    <scope>NUCLEOTIDE SEQUENCE</scope>
</reference>